<name>A0A8X7B7G1_TRICX</name>
<accession>A0A8X7B7G1</accession>
<evidence type="ECO:0000313" key="2">
    <source>
        <dbReference type="EMBL" id="GFY22128.1"/>
    </source>
</evidence>
<gene>
    <name evidence="2" type="primary">NCL1_42599</name>
    <name evidence="2" type="ORF">TNCV_3297711</name>
</gene>
<feature type="compositionally biased region" description="Basic and acidic residues" evidence="1">
    <location>
        <begin position="178"/>
        <end position="199"/>
    </location>
</feature>
<dbReference type="Proteomes" id="UP000887159">
    <property type="component" value="Unassembled WGS sequence"/>
</dbReference>
<comment type="caution">
    <text evidence="2">The sequence shown here is derived from an EMBL/GenBank/DDBJ whole genome shotgun (WGS) entry which is preliminary data.</text>
</comment>
<protein>
    <submittedName>
        <fullName evidence="2">CCHC-type domain-containing protein</fullName>
    </submittedName>
</protein>
<organism evidence="2 3">
    <name type="scientific">Trichonephila clavipes</name>
    <name type="common">Golden silk orbweaver</name>
    <name type="synonym">Nephila clavipes</name>
    <dbReference type="NCBI Taxonomy" id="2585209"/>
    <lineage>
        <taxon>Eukaryota</taxon>
        <taxon>Metazoa</taxon>
        <taxon>Ecdysozoa</taxon>
        <taxon>Arthropoda</taxon>
        <taxon>Chelicerata</taxon>
        <taxon>Arachnida</taxon>
        <taxon>Araneae</taxon>
        <taxon>Araneomorphae</taxon>
        <taxon>Entelegynae</taxon>
        <taxon>Araneoidea</taxon>
        <taxon>Nephilidae</taxon>
        <taxon>Trichonephila</taxon>
    </lineage>
</organism>
<dbReference type="EMBL" id="BMAU01021359">
    <property type="protein sequence ID" value="GFY22128.1"/>
    <property type="molecule type" value="Genomic_DNA"/>
</dbReference>
<feature type="compositionally biased region" description="Basic residues" evidence="1">
    <location>
        <begin position="215"/>
        <end position="225"/>
    </location>
</feature>
<evidence type="ECO:0000313" key="3">
    <source>
        <dbReference type="Proteomes" id="UP000887159"/>
    </source>
</evidence>
<dbReference type="AlphaFoldDB" id="A0A8X7B7G1"/>
<reference evidence="2" key="1">
    <citation type="submission" date="2020-08" db="EMBL/GenBank/DDBJ databases">
        <title>Multicomponent nature underlies the extraordinary mechanical properties of spider dragline silk.</title>
        <authorList>
            <person name="Kono N."/>
            <person name="Nakamura H."/>
            <person name="Mori M."/>
            <person name="Yoshida Y."/>
            <person name="Ohtoshi R."/>
            <person name="Malay A.D."/>
            <person name="Moran D.A.P."/>
            <person name="Tomita M."/>
            <person name="Numata K."/>
            <person name="Arakawa K."/>
        </authorList>
    </citation>
    <scope>NUCLEOTIDE SEQUENCE</scope>
</reference>
<proteinExistence type="predicted"/>
<feature type="compositionally biased region" description="Basic and acidic residues" evidence="1">
    <location>
        <begin position="99"/>
        <end position="114"/>
    </location>
</feature>
<feature type="region of interest" description="Disordered" evidence="1">
    <location>
        <begin position="94"/>
        <end position="142"/>
    </location>
</feature>
<feature type="region of interest" description="Disordered" evidence="1">
    <location>
        <begin position="175"/>
        <end position="233"/>
    </location>
</feature>
<sequence length="233" mass="28280">MRLQKRKVDGYEWRCRNQSKDNRHDVVRSGKKETLEWCMKANLIASRYECPRCKKNMRLQKRKVDGYEWRCRNQSKDNRHDVVRKSIIREVRSNLTPLTREKPAPSPYRTERTGESSWRPRSRPRQENRPTQQDIGRKTDLWRTSDNVPSCFHCGRPGHVTRYWGDRRRVFSAARQRRQLDQHERWDSDSVSHYGRDPESNYQRYRSNSPYPRRNPQRHHSRSPSRRSSCKDQ</sequence>
<feature type="compositionally biased region" description="Polar residues" evidence="1">
    <location>
        <begin position="200"/>
        <end position="210"/>
    </location>
</feature>
<evidence type="ECO:0000256" key="1">
    <source>
        <dbReference type="SAM" id="MobiDB-lite"/>
    </source>
</evidence>
<keyword evidence="3" id="KW-1185">Reference proteome</keyword>